<reference evidence="5" key="1">
    <citation type="journal article" date="2014" name="Int. J. Syst. Evol. Microbiol.">
        <title>Complete genome sequence of Corynebacterium casei LMG S-19264T (=DSM 44701T), isolated from a smear-ripened cheese.</title>
        <authorList>
            <consortium name="US DOE Joint Genome Institute (JGI-PGF)"/>
            <person name="Walter F."/>
            <person name="Albersmeier A."/>
            <person name="Kalinowski J."/>
            <person name="Ruckert C."/>
        </authorList>
    </citation>
    <scope>NUCLEOTIDE SEQUENCE</scope>
    <source>
        <strain evidence="5">CGMCC 1.12360</strain>
    </source>
</reference>
<keyword evidence="6" id="KW-1185">Reference proteome</keyword>
<dbReference type="SUPFAM" id="SSF46785">
    <property type="entry name" value="Winged helix' DNA-binding domain"/>
    <property type="match status" value="1"/>
</dbReference>
<accession>A0A8J3EIW6</accession>
<organism evidence="5 6">
    <name type="scientific">Compostibacillus humi</name>
    <dbReference type="NCBI Taxonomy" id="1245525"/>
    <lineage>
        <taxon>Bacteria</taxon>
        <taxon>Bacillati</taxon>
        <taxon>Bacillota</taxon>
        <taxon>Bacilli</taxon>
        <taxon>Bacillales</taxon>
        <taxon>Bacillaceae</taxon>
        <taxon>Compostibacillus</taxon>
    </lineage>
</organism>
<dbReference type="InterPro" id="IPR036390">
    <property type="entry name" value="WH_DNA-bd_sf"/>
</dbReference>
<evidence type="ECO:0000259" key="4">
    <source>
        <dbReference type="PROSITE" id="PS50949"/>
    </source>
</evidence>
<dbReference type="Gene3D" id="1.20.120.530">
    <property type="entry name" value="GntR ligand-binding domain-like"/>
    <property type="match status" value="1"/>
</dbReference>
<dbReference type="EMBL" id="BMEV01000001">
    <property type="protein sequence ID" value="GGH67919.1"/>
    <property type="molecule type" value="Genomic_DNA"/>
</dbReference>
<evidence type="ECO:0000256" key="2">
    <source>
        <dbReference type="ARBA" id="ARBA00023125"/>
    </source>
</evidence>
<dbReference type="PRINTS" id="PR00035">
    <property type="entry name" value="HTHGNTR"/>
</dbReference>
<evidence type="ECO:0000256" key="3">
    <source>
        <dbReference type="ARBA" id="ARBA00023163"/>
    </source>
</evidence>
<dbReference type="InterPro" id="IPR000524">
    <property type="entry name" value="Tscrpt_reg_HTH_GntR"/>
</dbReference>
<dbReference type="Pfam" id="PF00392">
    <property type="entry name" value="GntR"/>
    <property type="match status" value="1"/>
</dbReference>
<protein>
    <submittedName>
        <fullName evidence="5">GntR family transcriptional regulator</fullName>
    </submittedName>
</protein>
<keyword evidence="1" id="KW-0805">Transcription regulation</keyword>
<evidence type="ECO:0000313" key="5">
    <source>
        <dbReference type="EMBL" id="GGH67919.1"/>
    </source>
</evidence>
<dbReference type="InterPro" id="IPR011711">
    <property type="entry name" value="GntR_C"/>
</dbReference>
<dbReference type="PROSITE" id="PS50949">
    <property type="entry name" value="HTH_GNTR"/>
    <property type="match status" value="1"/>
</dbReference>
<name>A0A8J3EIW6_9BACI</name>
<evidence type="ECO:0000256" key="1">
    <source>
        <dbReference type="ARBA" id="ARBA00023015"/>
    </source>
</evidence>
<keyword evidence="3" id="KW-0804">Transcription</keyword>
<dbReference type="PANTHER" id="PTHR43537">
    <property type="entry name" value="TRANSCRIPTIONAL REGULATOR, GNTR FAMILY"/>
    <property type="match status" value="1"/>
</dbReference>
<dbReference type="GO" id="GO:0003700">
    <property type="term" value="F:DNA-binding transcription factor activity"/>
    <property type="evidence" value="ECO:0007669"/>
    <property type="project" value="InterPro"/>
</dbReference>
<dbReference type="RefSeq" id="WP_188390339.1">
    <property type="nucleotide sequence ID" value="NZ_BMEV01000001.1"/>
</dbReference>
<gene>
    <name evidence="5" type="ORF">GCM10010978_00390</name>
</gene>
<dbReference type="SMART" id="SM00345">
    <property type="entry name" value="HTH_GNTR"/>
    <property type="match status" value="1"/>
</dbReference>
<sequence length="239" mass="27642">MRLKPIEKRERVYQAVIQQIKQAIEQGEILPGEKLPSERTLAETLGVSRTSIKEAMTVLESTGVIDVRPGVGMFVREESERSLLLKFSMILDEKEEKLDDLIELRQAIEGDAAFYAAIRITEEQKMKLTAIYEKLVEKEKKAEVATEEDFQFHYTIVEAANNPLMLEVMNLVSDKMMDSVTEIRNFSIQHDQLNEQVVKEHEKIYEAIIHHQPEEARKAMWEHHQGIKVRLLKKGGKEQ</sequence>
<evidence type="ECO:0000313" key="6">
    <source>
        <dbReference type="Proteomes" id="UP000602050"/>
    </source>
</evidence>
<dbReference type="SMART" id="SM00895">
    <property type="entry name" value="FCD"/>
    <property type="match status" value="1"/>
</dbReference>
<dbReference type="GO" id="GO:0003677">
    <property type="term" value="F:DNA binding"/>
    <property type="evidence" value="ECO:0007669"/>
    <property type="project" value="UniProtKB-KW"/>
</dbReference>
<reference evidence="5" key="2">
    <citation type="submission" date="2020-09" db="EMBL/GenBank/DDBJ databases">
        <authorList>
            <person name="Sun Q."/>
            <person name="Zhou Y."/>
        </authorList>
    </citation>
    <scope>NUCLEOTIDE SEQUENCE</scope>
    <source>
        <strain evidence="5">CGMCC 1.12360</strain>
    </source>
</reference>
<keyword evidence="2" id="KW-0238">DNA-binding</keyword>
<dbReference type="InterPro" id="IPR036388">
    <property type="entry name" value="WH-like_DNA-bd_sf"/>
</dbReference>
<dbReference type="CDD" id="cd07377">
    <property type="entry name" value="WHTH_GntR"/>
    <property type="match status" value="1"/>
</dbReference>
<dbReference type="PANTHER" id="PTHR43537:SF5">
    <property type="entry name" value="UXU OPERON TRANSCRIPTIONAL REGULATOR"/>
    <property type="match status" value="1"/>
</dbReference>
<dbReference type="Gene3D" id="1.10.10.10">
    <property type="entry name" value="Winged helix-like DNA-binding domain superfamily/Winged helix DNA-binding domain"/>
    <property type="match status" value="1"/>
</dbReference>
<comment type="caution">
    <text evidence="5">The sequence shown here is derived from an EMBL/GenBank/DDBJ whole genome shotgun (WGS) entry which is preliminary data.</text>
</comment>
<dbReference type="SUPFAM" id="SSF48008">
    <property type="entry name" value="GntR ligand-binding domain-like"/>
    <property type="match status" value="1"/>
</dbReference>
<dbReference type="AlphaFoldDB" id="A0A8J3EIW6"/>
<feature type="domain" description="HTH gntR-type" evidence="4">
    <location>
        <begin position="10"/>
        <end position="78"/>
    </location>
</feature>
<dbReference type="InterPro" id="IPR008920">
    <property type="entry name" value="TF_FadR/GntR_C"/>
</dbReference>
<dbReference type="Pfam" id="PF07729">
    <property type="entry name" value="FCD"/>
    <property type="match status" value="1"/>
</dbReference>
<proteinExistence type="predicted"/>
<dbReference type="Proteomes" id="UP000602050">
    <property type="component" value="Unassembled WGS sequence"/>
</dbReference>